<evidence type="ECO:0000256" key="4">
    <source>
        <dbReference type="ARBA" id="ARBA00023014"/>
    </source>
</evidence>
<dbReference type="Pfam" id="PF09360">
    <property type="entry name" value="zf-CDGSH"/>
    <property type="match status" value="2"/>
</dbReference>
<dbReference type="OrthoDB" id="9795032at2"/>
<dbReference type="Gene3D" id="3.40.5.90">
    <property type="entry name" value="CDGSH iron-sulfur domain, mitoNEET-type"/>
    <property type="match status" value="2"/>
</dbReference>
<comment type="caution">
    <text evidence="6">The sequence shown here is derived from an EMBL/GenBank/DDBJ whole genome shotgun (WGS) entry which is preliminary data.</text>
</comment>
<dbReference type="GO" id="GO:0046872">
    <property type="term" value="F:metal ion binding"/>
    <property type="evidence" value="ECO:0007669"/>
    <property type="project" value="UniProtKB-KW"/>
</dbReference>
<dbReference type="AlphaFoldDB" id="A0A373FAH2"/>
<dbReference type="Proteomes" id="UP000261948">
    <property type="component" value="Unassembled WGS sequence"/>
</dbReference>
<dbReference type="Pfam" id="PF06902">
    <property type="entry name" value="Fer4_19"/>
    <property type="match status" value="1"/>
</dbReference>
<evidence type="ECO:0000256" key="3">
    <source>
        <dbReference type="ARBA" id="ARBA00023004"/>
    </source>
</evidence>
<dbReference type="Gene3D" id="3.30.70.20">
    <property type="match status" value="1"/>
</dbReference>
<reference evidence="6 7" key="1">
    <citation type="submission" date="2018-08" db="EMBL/GenBank/DDBJ databases">
        <title>Comamonas testosteroni strain SWCO2.</title>
        <authorList>
            <person name="Jiang N."/>
            <person name="Zhang X.Z."/>
        </authorList>
    </citation>
    <scope>NUCLEOTIDE SEQUENCE [LARGE SCALE GENOMIC DNA]</scope>
    <source>
        <strain evidence="6 7">SWCO2</strain>
    </source>
</reference>
<keyword evidence="7" id="KW-1185">Reference proteome</keyword>
<dbReference type="PANTHER" id="PTHR46491:SF3">
    <property type="entry name" value="CDGSH IRON-SULFUR DOMAIN-CONTAINING PROTEIN 3, MITOCHONDRIAL"/>
    <property type="match status" value="1"/>
</dbReference>
<evidence type="ECO:0000256" key="1">
    <source>
        <dbReference type="ARBA" id="ARBA00022714"/>
    </source>
</evidence>
<evidence type="ECO:0000313" key="6">
    <source>
        <dbReference type="EMBL" id="RGE41181.1"/>
    </source>
</evidence>
<dbReference type="GO" id="GO:0051537">
    <property type="term" value="F:2 iron, 2 sulfur cluster binding"/>
    <property type="evidence" value="ECO:0007669"/>
    <property type="project" value="UniProtKB-KW"/>
</dbReference>
<name>A0A373FAH2_COMTE</name>
<keyword evidence="4" id="KW-0411">Iron-sulfur</keyword>
<evidence type="ECO:0000256" key="2">
    <source>
        <dbReference type="ARBA" id="ARBA00022723"/>
    </source>
</evidence>
<dbReference type="PANTHER" id="PTHR46491">
    <property type="entry name" value="CDGSH IRON SULFUR DOMAIN PROTEIN HOMOLOG"/>
    <property type="match status" value="1"/>
</dbReference>
<dbReference type="GO" id="GO:0005737">
    <property type="term" value="C:cytoplasm"/>
    <property type="evidence" value="ECO:0007669"/>
    <property type="project" value="UniProtKB-ARBA"/>
</dbReference>
<gene>
    <name evidence="6" type="ORF">DZC30_19120</name>
</gene>
<organism evidence="6 7">
    <name type="scientific">Comamonas testosteroni</name>
    <name type="common">Pseudomonas testosteroni</name>
    <dbReference type="NCBI Taxonomy" id="285"/>
    <lineage>
        <taxon>Bacteria</taxon>
        <taxon>Pseudomonadati</taxon>
        <taxon>Pseudomonadota</taxon>
        <taxon>Betaproteobacteria</taxon>
        <taxon>Burkholderiales</taxon>
        <taxon>Comamonadaceae</taxon>
        <taxon>Comamonas</taxon>
    </lineage>
</organism>
<protein>
    <submittedName>
        <fullName evidence="6">Iron-binding protein</fullName>
    </submittedName>
</protein>
<proteinExistence type="predicted"/>
<dbReference type="InterPro" id="IPR018967">
    <property type="entry name" value="FeS-contain_CDGSH-typ"/>
</dbReference>
<dbReference type="SMART" id="SM00704">
    <property type="entry name" value="ZnF_CDGSH"/>
    <property type="match status" value="2"/>
</dbReference>
<keyword evidence="2" id="KW-0479">Metal-binding</keyword>
<dbReference type="InterPro" id="IPR052950">
    <property type="entry name" value="CISD"/>
</dbReference>
<sequence length="211" mass="22687">MAKEVVSSQDVTIEFDAKRCIHSRSCVLNRPDVFVPNVKGAWIHPEQATAAGVLEIAHNCPSGAIQCHKPDGSPMEQAPVVNLVHVRENGPLAFHAPLKMNGVDDGFRATLCRCGQSANKPYCDQSHVAAHFVATGEPATKESETLAQRDGELKIEPQPNGPLHVSGNLELVSGTGRTINKVTDAWLCRCGQSQNKPYCDGSHVKAGFQAD</sequence>
<feature type="domain" description="Iron-binding zinc finger CDGSH type" evidence="5">
    <location>
        <begin position="170"/>
        <end position="209"/>
    </location>
</feature>
<feature type="domain" description="Iron-binding zinc finger CDGSH type" evidence="5">
    <location>
        <begin position="89"/>
        <end position="133"/>
    </location>
</feature>
<dbReference type="InterPro" id="IPR042216">
    <property type="entry name" value="MitoNEET_CISD"/>
</dbReference>
<dbReference type="InterPro" id="IPR010693">
    <property type="entry name" value="Divergent_4Fe-4S_mono-cluster"/>
</dbReference>
<keyword evidence="1" id="KW-0001">2Fe-2S</keyword>
<keyword evidence="3" id="KW-0408">Iron</keyword>
<evidence type="ECO:0000313" key="7">
    <source>
        <dbReference type="Proteomes" id="UP000261948"/>
    </source>
</evidence>
<dbReference type="EMBL" id="QURR01000030">
    <property type="protein sequence ID" value="RGE41181.1"/>
    <property type="molecule type" value="Genomic_DNA"/>
</dbReference>
<accession>A0A373FAH2</accession>
<evidence type="ECO:0000259" key="5">
    <source>
        <dbReference type="SMART" id="SM00704"/>
    </source>
</evidence>